<feature type="domain" description="Zinc-ribbon" evidence="2">
    <location>
        <begin position="2"/>
        <end position="23"/>
    </location>
</feature>
<sequence>MFCSECGKEIKDNSKFCSFCGTKQTLTTNDQSKSNLKNDSKNLIYDGFKRIKEYQIQEFKDFKKDEIKKIILNEINLTSAEEAEKSYFLKNIILQRFINNEYEGKEGKLYEDLIFKNFSKEMKKLIKKKLTGKDKDPSTMEKVFGFLFGIWIINTFLANLILVGFGKEGWYIPGISDITPVIVMEKYIFSDKTELRLGTQAEIWRLNRTQRRIKEGIDYFLK</sequence>
<dbReference type="Proteomes" id="UP000030491">
    <property type="component" value="Unassembled WGS sequence"/>
</dbReference>
<dbReference type="Pfam" id="PF13240">
    <property type="entry name" value="Zn_Ribbon_1"/>
    <property type="match status" value="1"/>
</dbReference>
<proteinExistence type="predicted"/>
<name>A0A0A1ZKG2_PROMR</name>
<evidence type="ECO:0000256" key="1">
    <source>
        <dbReference type="SAM" id="Phobius"/>
    </source>
</evidence>
<dbReference type="RefSeq" id="WP_032514709.1">
    <property type="nucleotide sequence ID" value="NZ_JNAJ01000018.1"/>
</dbReference>
<keyword evidence="1" id="KW-0472">Membrane</keyword>
<dbReference type="EMBL" id="JNAJ01000018">
    <property type="protein sequence ID" value="KGF90042.1"/>
    <property type="molecule type" value="Genomic_DNA"/>
</dbReference>
<dbReference type="InterPro" id="IPR026870">
    <property type="entry name" value="Zinc_ribbon_dom"/>
</dbReference>
<evidence type="ECO:0000259" key="2">
    <source>
        <dbReference type="Pfam" id="PF13240"/>
    </source>
</evidence>
<feature type="transmembrane region" description="Helical" evidence="1">
    <location>
        <begin position="143"/>
        <end position="164"/>
    </location>
</feature>
<reference evidence="4" key="1">
    <citation type="journal article" date="2014" name="Sci. Data">
        <title>Genomes of diverse isolates of the marine cyanobacterium Prochlorococcus.</title>
        <authorList>
            <person name="Biller S."/>
            <person name="Berube P."/>
            <person name="Thompson J."/>
            <person name="Kelly L."/>
            <person name="Roggensack S."/>
            <person name="Awad L."/>
            <person name="Roache-Johnson K."/>
            <person name="Ding H."/>
            <person name="Giovannoni S.J."/>
            <person name="Moore L.R."/>
            <person name="Chisholm S.W."/>
        </authorList>
    </citation>
    <scope>NUCLEOTIDE SEQUENCE [LARGE SCALE GENOMIC DNA]</scope>
</reference>
<dbReference type="AlphaFoldDB" id="A0A0A1ZKG2"/>
<accession>A0A0A1ZKG2</accession>
<organism evidence="3 4">
    <name type="scientific">Prochlorococcus marinus str. MIT 9116</name>
    <dbReference type="NCBI Taxonomy" id="167544"/>
    <lineage>
        <taxon>Bacteria</taxon>
        <taxon>Bacillati</taxon>
        <taxon>Cyanobacteriota</taxon>
        <taxon>Cyanophyceae</taxon>
        <taxon>Synechococcales</taxon>
        <taxon>Prochlorococcaceae</taxon>
        <taxon>Prochlorococcus</taxon>
    </lineage>
</organism>
<evidence type="ECO:0000313" key="4">
    <source>
        <dbReference type="Proteomes" id="UP000030491"/>
    </source>
</evidence>
<protein>
    <recommendedName>
        <fullName evidence="2">Zinc-ribbon domain-containing protein</fullName>
    </recommendedName>
</protein>
<keyword evidence="1" id="KW-1133">Transmembrane helix</keyword>
<evidence type="ECO:0000313" key="3">
    <source>
        <dbReference type="EMBL" id="KGF90042.1"/>
    </source>
</evidence>
<comment type="caution">
    <text evidence="3">The sequence shown here is derived from an EMBL/GenBank/DDBJ whole genome shotgun (WGS) entry which is preliminary data.</text>
</comment>
<gene>
    <name evidence="3" type="ORF">EU93_1905</name>
</gene>
<keyword evidence="1" id="KW-0812">Transmembrane</keyword>
<dbReference type="OrthoDB" id="9764015at2"/>